<name>A0A9P4NVF3_9PEZI</name>
<keyword evidence="2" id="KW-1185">Reference proteome</keyword>
<organism evidence="1 2">
    <name type="scientific">Tothia fuscella</name>
    <dbReference type="NCBI Taxonomy" id="1048955"/>
    <lineage>
        <taxon>Eukaryota</taxon>
        <taxon>Fungi</taxon>
        <taxon>Dikarya</taxon>
        <taxon>Ascomycota</taxon>
        <taxon>Pezizomycotina</taxon>
        <taxon>Dothideomycetes</taxon>
        <taxon>Pleosporomycetidae</taxon>
        <taxon>Venturiales</taxon>
        <taxon>Cylindrosympodiaceae</taxon>
        <taxon>Tothia</taxon>
    </lineage>
</organism>
<protein>
    <submittedName>
        <fullName evidence="1">Uncharacterized protein</fullName>
    </submittedName>
</protein>
<sequence length="183" mass="21514">MNLRGSSFVVDHLLIGPICSAKYCDDKHDHVKIINIASPTRKSRHETKTQHFLHQHSTPWVEKQTLEEAEPASRRVTRAQTRILQSQEPRGFLRLPKKLRDEIYLLASLLDEKSQQELVQRHNKQYLLANRRKVRRNLRPGYYPNSYWFMGYDLDSEAEPLMTEKQAFDQIVLMRGLDVMKSA</sequence>
<reference evidence="1" key="1">
    <citation type="journal article" date="2020" name="Stud. Mycol.">
        <title>101 Dothideomycetes genomes: a test case for predicting lifestyles and emergence of pathogens.</title>
        <authorList>
            <person name="Haridas S."/>
            <person name="Albert R."/>
            <person name="Binder M."/>
            <person name="Bloem J."/>
            <person name="Labutti K."/>
            <person name="Salamov A."/>
            <person name="Andreopoulos B."/>
            <person name="Baker S."/>
            <person name="Barry K."/>
            <person name="Bills G."/>
            <person name="Bluhm B."/>
            <person name="Cannon C."/>
            <person name="Castanera R."/>
            <person name="Culley D."/>
            <person name="Daum C."/>
            <person name="Ezra D."/>
            <person name="Gonzalez J."/>
            <person name="Henrissat B."/>
            <person name="Kuo A."/>
            <person name="Liang C."/>
            <person name="Lipzen A."/>
            <person name="Lutzoni F."/>
            <person name="Magnuson J."/>
            <person name="Mondo S."/>
            <person name="Nolan M."/>
            <person name="Ohm R."/>
            <person name="Pangilinan J."/>
            <person name="Park H.-J."/>
            <person name="Ramirez L."/>
            <person name="Alfaro M."/>
            <person name="Sun H."/>
            <person name="Tritt A."/>
            <person name="Yoshinaga Y."/>
            <person name="Zwiers L.-H."/>
            <person name="Turgeon B."/>
            <person name="Goodwin S."/>
            <person name="Spatafora J."/>
            <person name="Crous P."/>
            <person name="Grigoriev I."/>
        </authorList>
    </citation>
    <scope>NUCLEOTIDE SEQUENCE</scope>
    <source>
        <strain evidence="1">CBS 130266</strain>
    </source>
</reference>
<accession>A0A9P4NVF3</accession>
<evidence type="ECO:0000313" key="1">
    <source>
        <dbReference type="EMBL" id="KAF2433030.1"/>
    </source>
</evidence>
<comment type="caution">
    <text evidence="1">The sequence shown here is derived from an EMBL/GenBank/DDBJ whole genome shotgun (WGS) entry which is preliminary data.</text>
</comment>
<evidence type="ECO:0000313" key="2">
    <source>
        <dbReference type="Proteomes" id="UP000800235"/>
    </source>
</evidence>
<dbReference type="EMBL" id="MU007023">
    <property type="protein sequence ID" value="KAF2433030.1"/>
    <property type="molecule type" value="Genomic_DNA"/>
</dbReference>
<dbReference type="AlphaFoldDB" id="A0A9P4NVF3"/>
<gene>
    <name evidence="1" type="ORF">EJ08DRAFT_104891</name>
</gene>
<dbReference type="Proteomes" id="UP000800235">
    <property type="component" value="Unassembled WGS sequence"/>
</dbReference>
<proteinExistence type="predicted"/>